<keyword evidence="2" id="KW-1185">Reference proteome</keyword>
<sequence length="181" mass="19846">MIGLAVFGACDSPPVVGPDVSPPSVSEVGPSGIDLTLAALTHRFGGVEMESSEPNCPEYMDEDQCAVWYGAAVRAADRAELLYSVCGVYGYIIESILLEEEASRSYDMGIYAQVHFNGTYFDRWEFNPDAFFEDWGFNTEIAEQVLSNTLFHEAAHILYGPNSEPAARQLGDTCSGFDLYD</sequence>
<proteinExistence type="predicted"/>
<gene>
    <name evidence="1" type="ORF">WI372_18105</name>
</gene>
<protein>
    <submittedName>
        <fullName evidence="1">Uncharacterized protein</fullName>
    </submittedName>
</protein>
<name>A0ABU9EDW7_9BACT</name>
<comment type="caution">
    <text evidence="1">The sequence shown here is derived from an EMBL/GenBank/DDBJ whole genome shotgun (WGS) entry which is preliminary data.</text>
</comment>
<dbReference type="Proteomes" id="UP001484239">
    <property type="component" value="Unassembled WGS sequence"/>
</dbReference>
<dbReference type="EMBL" id="JBBHLI010000017">
    <property type="protein sequence ID" value="MEK9502914.1"/>
    <property type="molecule type" value="Genomic_DNA"/>
</dbReference>
<evidence type="ECO:0000313" key="1">
    <source>
        <dbReference type="EMBL" id="MEK9502914.1"/>
    </source>
</evidence>
<evidence type="ECO:0000313" key="2">
    <source>
        <dbReference type="Proteomes" id="UP001484239"/>
    </source>
</evidence>
<accession>A0ABU9EDW7</accession>
<reference evidence="1 2" key="1">
    <citation type="submission" date="2024-02" db="EMBL/GenBank/DDBJ databases">
        <title>A novel Gemmatimonadota bacterium.</title>
        <authorList>
            <person name="Du Z.-J."/>
            <person name="Ye Y.-Q."/>
        </authorList>
    </citation>
    <scope>NUCLEOTIDE SEQUENCE [LARGE SCALE GENOMIC DNA]</scope>
    <source>
        <strain evidence="1 2">DH-20</strain>
    </source>
</reference>
<organism evidence="1 2">
    <name type="scientific">Gaopeijia maritima</name>
    <dbReference type="NCBI Taxonomy" id="3119007"/>
    <lineage>
        <taxon>Bacteria</taxon>
        <taxon>Pseudomonadati</taxon>
        <taxon>Gemmatimonadota</taxon>
        <taxon>Longimicrobiia</taxon>
        <taxon>Gaopeijiales</taxon>
        <taxon>Gaopeijiaceae</taxon>
        <taxon>Gaopeijia</taxon>
    </lineage>
</organism>